<sequence>MSSCILMNSLPNYFNTIIVVITYNPDWGFRDRIKRYVEIADKTIIVDNGSVQDVSQYIPEGLNKHFIIVKSPQNRGIAWGLNQGVLYAKNHGFLYLLTFDQDSLPIREILNCYADVLRHVSDVGLIGTSFTEKKAIMPSHVTYRSQKTLITSGTLHPVTIFDEVGLYDEQLFIDSVDFDFVLRVKKKFHVLRVNEPLIYHELGLPVTKYGISSSNHNAIRRYYMARNHVLICRRYWKDYPMWVLKKTFMFCGSVIKLMVVEDNIKEKTFNTIRGLKDAFKLK</sequence>
<evidence type="ECO:0000259" key="4">
    <source>
        <dbReference type="Pfam" id="PF00535"/>
    </source>
</evidence>
<reference evidence="5 6" key="1">
    <citation type="journal article" date="2015" name="Science">
        <title>Genetic determinants of in vivo fitness and diet responsiveness in multiple human gut Bacteroides.</title>
        <authorList>
            <person name="Wu M."/>
            <person name="McNulty N.P."/>
            <person name="Rodionov D.A."/>
            <person name="Khoroshkin M.S."/>
            <person name="Griffin N.W."/>
            <person name="Cheng J."/>
            <person name="Latreille P."/>
            <person name="Kerstetter R.A."/>
            <person name="Terrapon N."/>
            <person name="Henrissat B."/>
            <person name="Osterman A.L."/>
            <person name="Gordon J.I."/>
        </authorList>
    </citation>
    <scope>NUCLEOTIDE SEQUENCE [LARGE SCALE GENOMIC DNA]</scope>
    <source>
        <strain evidence="5 6">WH2</strain>
    </source>
</reference>
<name>A0A0P0G5K0_9BACE</name>
<dbReference type="InterPro" id="IPR001173">
    <property type="entry name" value="Glyco_trans_2-like"/>
</dbReference>
<dbReference type="PANTHER" id="PTHR43179:SF12">
    <property type="entry name" value="GALACTOFURANOSYLTRANSFERASE GLFT2"/>
    <property type="match status" value="1"/>
</dbReference>
<dbReference type="SUPFAM" id="SSF53448">
    <property type="entry name" value="Nucleotide-diphospho-sugar transferases"/>
    <property type="match status" value="1"/>
</dbReference>
<gene>
    <name evidence="5" type="ORF">BcellWH2_04974</name>
</gene>
<organism evidence="5 6">
    <name type="scientific">Bacteroides cellulosilyticus</name>
    <dbReference type="NCBI Taxonomy" id="246787"/>
    <lineage>
        <taxon>Bacteria</taxon>
        <taxon>Pseudomonadati</taxon>
        <taxon>Bacteroidota</taxon>
        <taxon>Bacteroidia</taxon>
        <taxon>Bacteroidales</taxon>
        <taxon>Bacteroidaceae</taxon>
        <taxon>Bacteroides</taxon>
    </lineage>
</organism>
<keyword evidence="2" id="KW-0328">Glycosyltransferase</keyword>
<evidence type="ECO:0000313" key="6">
    <source>
        <dbReference type="Proteomes" id="UP000061809"/>
    </source>
</evidence>
<accession>A0A0P0G5K0</accession>
<proteinExistence type="inferred from homology"/>
<evidence type="ECO:0000256" key="1">
    <source>
        <dbReference type="ARBA" id="ARBA00006739"/>
    </source>
</evidence>
<dbReference type="InterPro" id="IPR029044">
    <property type="entry name" value="Nucleotide-diphossugar_trans"/>
</dbReference>
<dbReference type="PANTHER" id="PTHR43179">
    <property type="entry name" value="RHAMNOSYLTRANSFERASE WBBL"/>
    <property type="match status" value="1"/>
</dbReference>
<dbReference type="GO" id="GO:0016757">
    <property type="term" value="F:glycosyltransferase activity"/>
    <property type="evidence" value="ECO:0007669"/>
    <property type="project" value="UniProtKB-KW"/>
</dbReference>
<protein>
    <submittedName>
        <fullName evidence="5">Glycosyl transferase family 2</fullName>
    </submittedName>
</protein>
<evidence type="ECO:0000313" key="5">
    <source>
        <dbReference type="EMBL" id="ALJ62183.1"/>
    </source>
</evidence>
<dbReference type="Proteomes" id="UP000061809">
    <property type="component" value="Chromosome"/>
</dbReference>
<evidence type="ECO:0000256" key="3">
    <source>
        <dbReference type="ARBA" id="ARBA00022679"/>
    </source>
</evidence>
<dbReference type="PATRIC" id="fig|246787.4.peg.5136"/>
<dbReference type="Pfam" id="PF00535">
    <property type="entry name" value="Glycos_transf_2"/>
    <property type="match status" value="1"/>
</dbReference>
<dbReference type="Gene3D" id="3.90.550.10">
    <property type="entry name" value="Spore Coat Polysaccharide Biosynthesis Protein SpsA, Chain A"/>
    <property type="match status" value="1"/>
</dbReference>
<evidence type="ECO:0000256" key="2">
    <source>
        <dbReference type="ARBA" id="ARBA00022676"/>
    </source>
</evidence>
<dbReference type="KEGG" id="bcel:BcellWH2_04974"/>
<comment type="similarity">
    <text evidence="1">Belongs to the glycosyltransferase 2 family.</text>
</comment>
<feature type="domain" description="Glycosyltransferase 2-like" evidence="4">
    <location>
        <begin position="18"/>
        <end position="105"/>
    </location>
</feature>
<dbReference type="EMBL" id="CP012801">
    <property type="protein sequence ID" value="ALJ62183.1"/>
    <property type="molecule type" value="Genomic_DNA"/>
</dbReference>
<dbReference type="AlphaFoldDB" id="A0A0P0G5K0"/>
<keyword evidence="3 5" id="KW-0808">Transferase</keyword>